<evidence type="ECO:0000313" key="17">
    <source>
        <dbReference type="EMBL" id="EOO01719.1"/>
    </source>
</evidence>
<evidence type="ECO:0000256" key="8">
    <source>
        <dbReference type="ARBA" id="ARBA00023008"/>
    </source>
</evidence>
<dbReference type="KEGG" id="tmn:UCRPA7_2782"/>
<dbReference type="GO" id="GO:0005576">
    <property type="term" value="C:extracellular region"/>
    <property type="evidence" value="ECO:0007669"/>
    <property type="project" value="UniProtKB-SubCell"/>
</dbReference>
<keyword evidence="9" id="KW-0503">Monooxygenase</keyword>
<dbReference type="EC" id="1.14.99.56" evidence="15"/>
<evidence type="ECO:0000259" key="16">
    <source>
        <dbReference type="Pfam" id="PF03443"/>
    </source>
</evidence>
<keyword evidence="10" id="KW-1015">Disulfide bond</keyword>
<evidence type="ECO:0000256" key="3">
    <source>
        <dbReference type="ARBA" id="ARBA00022525"/>
    </source>
</evidence>
<keyword evidence="3" id="KW-0964">Secreted</keyword>
<keyword evidence="8" id="KW-0186">Copper</keyword>
<comment type="catalytic activity">
    <reaction evidence="14">
        <text>[(1-&gt;4)-beta-D-glucosyl]n+m + reduced acceptor + O2 = 4-dehydro-beta-D-glucosyl-[(1-&gt;4)-beta-D-glucosyl]n-1 + [(1-&gt;4)-beta-D-glucosyl]m + acceptor + H2O.</text>
        <dbReference type="EC" id="1.14.99.56"/>
    </reaction>
</comment>
<evidence type="ECO:0000256" key="12">
    <source>
        <dbReference type="ARBA" id="ARBA00023326"/>
    </source>
</evidence>
<dbReference type="Gene3D" id="2.70.50.70">
    <property type="match status" value="1"/>
</dbReference>
<name>R8BQW1_PHAM7</name>
<evidence type="ECO:0000256" key="9">
    <source>
        <dbReference type="ARBA" id="ARBA00023033"/>
    </source>
</evidence>
<dbReference type="Pfam" id="PF03443">
    <property type="entry name" value="AA9"/>
    <property type="match status" value="1"/>
</dbReference>
<dbReference type="GO" id="GO:0004497">
    <property type="term" value="F:monooxygenase activity"/>
    <property type="evidence" value="ECO:0007669"/>
    <property type="project" value="UniProtKB-KW"/>
</dbReference>
<accession>R8BQW1</accession>
<dbReference type="GO" id="GO:0030245">
    <property type="term" value="P:cellulose catabolic process"/>
    <property type="evidence" value="ECO:0007669"/>
    <property type="project" value="UniProtKB-KW"/>
</dbReference>
<organism evidence="17 18">
    <name type="scientific">Phaeoacremonium minimum (strain UCR-PA7)</name>
    <name type="common">Esca disease fungus</name>
    <name type="synonym">Togninia minima</name>
    <dbReference type="NCBI Taxonomy" id="1286976"/>
    <lineage>
        <taxon>Eukaryota</taxon>
        <taxon>Fungi</taxon>
        <taxon>Dikarya</taxon>
        <taxon>Ascomycota</taxon>
        <taxon>Pezizomycotina</taxon>
        <taxon>Sordariomycetes</taxon>
        <taxon>Sordariomycetidae</taxon>
        <taxon>Togniniales</taxon>
        <taxon>Togniniaceae</taxon>
        <taxon>Phaeoacremonium</taxon>
    </lineage>
</organism>
<dbReference type="AlphaFoldDB" id="R8BQW1"/>
<dbReference type="RefSeq" id="XP_007913529.1">
    <property type="nucleotide sequence ID" value="XM_007915338.1"/>
</dbReference>
<evidence type="ECO:0000256" key="6">
    <source>
        <dbReference type="ARBA" id="ARBA00023001"/>
    </source>
</evidence>
<keyword evidence="6" id="KW-0136">Cellulose degradation</keyword>
<dbReference type="PANTHER" id="PTHR33353">
    <property type="entry name" value="PUTATIVE (AFU_ORTHOLOGUE AFUA_1G12560)-RELATED"/>
    <property type="match status" value="1"/>
</dbReference>
<evidence type="ECO:0000256" key="7">
    <source>
        <dbReference type="ARBA" id="ARBA00023002"/>
    </source>
</evidence>
<keyword evidence="7" id="KW-0560">Oxidoreductase</keyword>
<keyword evidence="11" id="KW-0119">Carbohydrate metabolism</keyword>
<comment type="subcellular location">
    <subcellularLocation>
        <location evidence="2">Secreted</location>
    </subcellularLocation>
</comment>
<evidence type="ECO:0000256" key="10">
    <source>
        <dbReference type="ARBA" id="ARBA00023157"/>
    </source>
</evidence>
<dbReference type="OrthoDB" id="5558646at2759"/>
<evidence type="ECO:0000256" key="11">
    <source>
        <dbReference type="ARBA" id="ARBA00023277"/>
    </source>
</evidence>
<evidence type="ECO:0000313" key="18">
    <source>
        <dbReference type="Proteomes" id="UP000014074"/>
    </source>
</evidence>
<feature type="domain" description="Auxiliary Activity family 9 catalytic" evidence="16">
    <location>
        <begin position="8"/>
        <end position="123"/>
    </location>
</feature>
<gene>
    <name evidence="17" type="ORF">UCRPA7_2782</name>
</gene>
<dbReference type="InterPro" id="IPR005103">
    <property type="entry name" value="AA9_LPMO"/>
</dbReference>
<evidence type="ECO:0000256" key="14">
    <source>
        <dbReference type="ARBA" id="ARBA00045077"/>
    </source>
</evidence>
<evidence type="ECO:0000256" key="13">
    <source>
        <dbReference type="ARBA" id="ARBA00044502"/>
    </source>
</evidence>
<dbReference type="InterPro" id="IPR049892">
    <property type="entry name" value="AA9"/>
</dbReference>
<comment type="similarity">
    <text evidence="13">Belongs to the polysaccharide monooxygenase AA9 family.</text>
</comment>
<dbReference type="PANTHER" id="PTHR33353:SF18">
    <property type="entry name" value="ENDOGLUCANASE II"/>
    <property type="match status" value="1"/>
</dbReference>
<keyword evidence="18" id="KW-1185">Reference proteome</keyword>
<dbReference type="HOGENOM" id="CLU_031730_4_4_1"/>
<protein>
    <recommendedName>
        <fullName evidence="15">lytic cellulose monooxygenase (C4-dehydrogenating)</fullName>
        <ecNumber evidence="15">1.14.99.56</ecNumber>
    </recommendedName>
</protein>
<evidence type="ECO:0000256" key="5">
    <source>
        <dbReference type="ARBA" id="ARBA00022729"/>
    </source>
</evidence>
<comment type="cofactor">
    <cofactor evidence="1">
        <name>Cu(2+)</name>
        <dbReference type="ChEBI" id="CHEBI:29036"/>
    </cofactor>
</comment>
<proteinExistence type="inferred from homology"/>
<evidence type="ECO:0000256" key="1">
    <source>
        <dbReference type="ARBA" id="ARBA00001973"/>
    </source>
</evidence>
<dbReference type="GeneID" id="19323065"/>
<evidence type="ECO:0000256" key="4">
    <source>
        <dbReference type="ARBA" id="ARBA00022723"/>
    </source>
</evidence>
<sequence>MTVLKRTFKVQNEGFVNGVWGTETVIKNQGKQVIHIPECIANGQYLLRPEMIALHGARTAGGAQLYMECAQIEVTGGTGAKTPQTYSIPGIYKVRQLRDSVAQILTWFKANDPGITIDIYNSKGPYVIPGT</sequence>
<keyword evidence="5" id="KW-0732">Signal</keyword>
<keyword evidence="12" id="KW-0624">Polysaccharide degradation</keyword>
<reference evidence="18" key="1">
    <citation type="journal article" date="2013" name="Genome Announc.">
        <title>Draft genome sequence of the ascomycete Phaeoacremonium aleophilum strain UCR-PA7, a causal agent of the esca disease complex in grapevines.</title>
        <authorList>
            <person name="Blanco-Ulate B."/>
            <person name="Rolshausen P."/>
            <person name="Cantu D."/>
        </authorList>
    </citation>
    <scope>NUCLEOTIDE SEQUENCE [LARGE SCALE GENOMIC DNA]</scope>
    <source>
        <strain evidence="18">UCR-PA7</strain>
    </source>
</reference>
<dbReference type="GO" id="GO:0046872">
    <property type="term" value="F:metal ion binding"/>
    <property type="evidence" value="ECO:0007669"/>
    <property type="project" value="UniProtKB-KW"/>
</dbReference>
<evidence type="ECO:0000256" key="2">
    <source>
        <dbReference type="ARBA" id="ARBA00004613"/>
    </source>
</evidence>
<evidence type="ECO:0000256" key="15">
    <source>
        <dbReference type="ARBA" id="ARBA00047174"/>
    </source>
</evidence>
<dbReference type="eggNOG" id="ENOG502SJGH">
    <property type="taxonomic scope" value="Eukaryota"/>
</dbReference>
<dbReference type="EMBL" id="KB932968">
    <property type="protein sequence ID" value="EOO01719.1"/>
    <property type="molecule type" value="Genomic_DNA"/>
</dbReference>
<dbReference type="Proteomes" id="UP000014074">
    <property type="component" value="Unassembled WGS sequence"/>
</dbReference>
<keyword evidence="4" id="KW-0479">Metal-binding</keyword>